<dbReference type="InterPro" id="IPR021258">
    <property type="entry name" value="Epiplasmin"/>
</dbReference>
<dbReference type="InParanoid" id="G0QMU8"/>
<keyword evidence="2" id="KW-1185">Reference proteome</keyword>
<dbReference type="RefSeq" id="XP_004037444.1">
    <property type="nucleotide sequence ID" value="XM_004037396.1"/>
</dbReference>
<dbReference type="eggNOG" id="ENOG502STGF">
    <property type="taxonomic scope" value="Eukaryota"/>
</dbReference>
<accession>G0QMU8</accession>
<dbReference type="AlphaFoldDB" id="G0QMU8"/>
<sequence>MSKQQQQNQLRELQKPLWTKLNQLRSFFKSIHVCVQVQKVTQIPETKQIELTLADNTGLARAILSEGAVDPNLIKVGNKIALRNAKTKYIDNKLVIIINKWGCITDENNSGLFEGQALELNNEQLNISEKKYDFKNIEIGKISPNEQVYNVLVKVIERKSVPLIQNNRKEEGGENLHQDKANLHVKLADKTGIINAIFPDLPKFRGLFEPNQNLQLVKAYVLQTEIRTKDWIIQNLMEELLLYLKMKLKIYYQMDLIINLRKILVTKFGITSPTTNYTRQQGSYRNQYVTVQPRPHEWTEYQPIEKKYIDYVPETKVEYRPVERSFLDYVEIKHVTDYQPVKRVQKRVEYVPVEYYDEYLDYNPKQYSYYTRSPKNVEMRASQIISQDFVQNPNYISQSGYKSQYFRFPYKYYH</sequence>
<evidence type="ECO:0000313" key="2">
    <source>
        <dbReference type="Proteomes" id="UP000008983"/>
    </source>
</evidence>
<dbReference type="GeneID" id="14909641"/>
<dbReference type="SUPFAM" id="SSF50249">
    <property type="entry name" value="Nucleic acid-binding proteins"/>
    <property type="match status" value="1"/>
</dbReference>
<dbReference type="InterPro" id="IPR012340">
    <property type="entry name" value="NA-bd_OB-fold"/>
</dbReference>
<dbReference type="OrthoDB" id="287915at2759"/>
<reference evidence="1 2" key="1">
    <citation type="submission" date="2011-07" db="EMBL/GenBank/DDBJ databases">
        <authorList>
            <person name="Coyne R."/>
            <person name="Brami D."/>
            <person name="Johnson J."/>
            <person name="Hostetler J."/>
            <person name="Hannick L."/>
            <person name="Clark T."/>
            <person name="Cassidy-Hanley D."/>
            <person name="Inman J."/>
        </authorList>
    </citation>
    <scope>NUCLEOTIDE SEQUENCE [LARGE SCALE GENOMIC DNA]</scope>
    <source>
        <strain evidence="1 2">G5</strain>
    </source>
</reference>
<dbReference type="Pfam" id="PF10992">
    <property type="entry name" value="Epiplasmin"/>
    <property type="match status" value="1"/>
</dbReference>
<dbReference type="Gene3D" id="2.40.50.140">
    <property type="entry name" value="Nucleic acid-binding proteins"/>
    <property type="match status" value="1"/>
</dbReference>
<dbReference type="EMBL" id="GL983438">
    <property type="protein sequence ID" value="EGR33458.1"/>
    <property type="molecule type" value="Genomic_DNA"/>
</dbReference>
<organism evidence="1 2">
    <name type="scientific">Ichthyophthirius multifiliis</name>
    <name type="common">White spot disease agent</name>
    <name type="synonym">Ich</name>
    <dbReference type="NCBI Taxonomy" id="5932"/>
    <lineage>
        <taxon>Eukaryota</taxon>
        <taxon>Sar</taxon>
        <taxon>Alveolata</taxon>
        <taxon>Ciliophora</taxon>
        <taxon>Intramacronucleata</taxon>
        <taxon>Oligohymenophorea</taxon>
        <taxon>Hymenostomatida</taxon>
        <taxon>Ophryoglenina</taxon>
        <taxon>Ichthyophthirius</taxon>
    </lineage>
</organism>
<evidence type="ECO:0000313" key="1">
    <source>
        <dbReference type="EMBL" id="EGR33458.1"/>
    </source>
</evidence>
<name>G0QMU8_ICHMU</name>
<protein>
    <submittedName>
        <fullName evidence="1">Uncharacterized protein</fullName>
    </submittedName>
</protein>
<dbReference type="Proteomes" id="UP000008983">
    <property type="component" value="Unassembled WGS sequence"/>
</dbReference>
<gene>
    <name evidence="1" type="ORF">IMG5_051990</name>
</gene>
<proteinExistence type="predicted"/>